<accession>A0AA39CBH8</accession>
<sequence>MAERLCSQEVARSRAVRVCHGAEDPRMKLRFIPSETGSRREISATEVRRALALGLESVMVDGVPEALEKTICSYALNPDMLVEFCTEPVKDHSPAAMIAWNNAREAQVRKRELFSEFDQEPSRYWPGPSGFMVI</sequence>
<protein>
    <submittedName>
        <fullName evidence="1">Uncharacterized protein</fullName>
    </submittedName>
</protein>
<dbReference type="EMBL" id="JAPDRK010000027">
    <property type="protein sequence ID" value="KAJ9602329.1"/>
    <property type="molecule type" value="Genomic_DNA"/>
</dbReference>
<comment type="caution">
    <text evidence="1">The sequence shown here is derived from an EMBL/GenBank/DDBJ whole genome shotgun (WGS) entry which is preliminary data.</text>
</comment>
<keyword evidence="2" id="KW-1185">Reference proteome</keyword>
<dbReference type="Proteomes" id="UP001172673">
    <property type="component" value="Unassembled WGS sequence"/>
</dbReference>
<reference evidence="1" key="1">
    <citation type="submission" date="2022-10" db="EMBL/GenBank/DDBJ databases">
        <title>Culturing micro-colonial fungi from biological soil crusts in the Mojave desert and describing Neophaeococcomyces mojavensis, and introducing the new genera and species Taxawa tesnikishii.</title>
        <authorList>
            <person name="Kurbessoian T."/>
            <person name="Stajich J.E."/>
        </authorList>
    </citation>
    <scope>NUCLEOTIDE SEQUENCE</scope>
    <source>
        <strain evidence="1">TK_41</strain>
    </source>
</reference>
<evidence type="ECO:0000313" key="2">
    <source>
        <dbReference type="Proteomes" id="UP001172673"/>
    </source>
</evidence>
<gene>
    <name evidence="1" type="ORF">H2200_013184</name>
</gene>
<proteinExistence type="predicted"/>
<evidence type="ECO:0000313" key="1">
    <source>
        <dbReference type="EMBL" id="KAJ9602329.1"/>
    </source>
</evidence>
<dbReference type="AlphaFoldDB" id="A0AA39CBH8"/>
<organism evidence="1 2">
    <name type="scientific">Cladophialophora chaetospira</name>
    <dbReference type="NCBI Taxonomy" id="386627"/>
    <lineage>
        <taxon>Eukaryota</taxon>
        <taxon>Fungi</taxon>
        <taxon>Dikarya</taxon>
        <taxon>Ascomycota</taxon>
        <taxon>Pezizomycotina</taxon>
        <taxon>Eurotiomycetes</taxon>
        <taxon>Chaetothyriomycetidae</taxon>
        <taxon>Chaetothyriales</taxon>
        <taxon>Herpotrichiellaceae</taxon>
        <taxon>Cladophialophora</taxon>
    </lineage>
</organism>
<name>A0AA39CBH8_9EURO</name>